<dbReference type="EMBL" id="JBHMEP010000001">
    <property type="protein sequence ID" value="MFB9134546.1"/>
    <property type="molecule type" value="Genomic_DNA"/>
</dbReference>
<dbReference type="SUPFAM" id="SSF54506">
    <property type="entry name" value="Diaminopimelate epimerase-like"/>
    <property type="match status" value="1"/>
</dbReference>
<keyword evidence="2" id="KW-0413">Isomerase</keyword>
<evidence type="ECO:0000256" key="1">
    <source>
        <dbReference type="ARBA" id="ARBA00008270"/>
    </source>
</evidence>
<evidence type="ECO:0000313" key="4">
    <source>
        <dbReference type="Proteomes" id="UP001589645"/>
    </source>
</evidence>
<sequence length="271" mass="29517">MELEIYQVDAFTSHAFKGNPAAVCITENGLDEALMLKIASEMAVSETAFLSLSDWRLRWFTPQTEVALCGHGTLATAHVLRKKGLAHEGDILAFHTQSGILNATILSDAIELDFPTPHLVQCVDPDPALLGALGLTRSQVVDSYSFESKLMLVVERSETVHAIAPNYEQLKQLKGRGVVVSAQSEQPETDIVSRYFAPWVGVNEDYVTGSAHCALAAYWSEKLNKAVLCGYQASSRGGVINMELQGNRRIKLSGQAVIVVHGKLLIPPSDR</sequence>
<comment type="similarity">
    <text evidence="1">Belongs to the PhzF family.</text>
</comment>
<dbReference type="Pfam" id="PF02567">
    <property type="entry name" value="PhzC-PhzF"/>
    <property type="match status" value="1"/>
</dbReference>
<dbReference type="RefSeq" id="WP_390190500.1">
    <property type="nucleotide sequence ID" value="NZ_JBHMEP010000001.1"/>
</dbReference>
<organism evidence="3 4">
    <name type="scientific">Vibrio olivae</name>
    <dbReference type="NCBI Taxonomy" id="1243002"/>
    <lineage>
        <taxon>Bacteria</taxon>
        <taxon>Pseudomonadati</taxon>
        <taxon>Pseudomonadota</taxon>
        <taxon>Gammaproteobacteria</taxon>
        <taxon>Vibrionales</taxon>
        <taxon>Vibrionaceae</taxon>
        <taxon>Vibrio</taxon>
    </lineage>
</organism>
<reference evidence="3 4" key="1">
    <citation type="submission" date="2024-09" db="EMBL/GenBank/DDBJ databases">
        <authorList>
            <person name="Sun Q."/>
            <person name="Mori K."/>
        </authorList>
    </citation>
    <scope>NUCLEOTIDE SEQUENCE [LARGE SCALE GENOMIC DNA]</scope>
    <source>
        <strain evidence="3 4">CECT 8064</strain>
    </source>
</reference>
<protein>
    <submittedName>
        <fullName evidence="3">PhzF family phenazine biosynthesis protein</fullName>
    </submittedName>
</protein>
<dbReference type="PANTHER" id="PTHR13774:SF17">
    <property type="entry name" value="PHENAZINE BIOSYNTHESIS-LIKE DOMAIN-CONTAINING PROTEIN"/>
    <property type="match status" value="1"/>
</dbReference>
<name>A0ABV5HJY5_9VIBR</name>
<dbReference type="InterPro" id="IPR003719">
    <property type="entry name" value="Phenazine_PhzF-like"/>
</dbReference>
<dbReference type="PANTHER" id="PTHR13774">
    <property type="entry name" value="PHENAZINE BIOSYNTHESIS PROTEIN"/>
    <property type="match status" value="1"/>
</dbReference>
<dbReference type="Proteomes" id="UP001589645">
    <property type="component" value="Unassembled WGS sequence"/>
</dbReference>
<comment type="caution">
    <text evidence="3">The sequence shown here is derived from an EMBL/GenBank/DDBJ whole genome shotgun (WGS) entry which is preliminary data.</text>
</comment>
<gene>
    <name evidence="3" type="ORF">ACFFUV_06110</name>
</gene>
<evidence type="ECO:0000313" key="3">
    <source>
        <dbReference type="EMBL" id="MFB9134546.1"/>
    </source>
</evidence>
<accession>A0ABV5HJY5</accession>
<evidence type="ECO:0000256" key="2">
    <source>
        <dbReference type="ARBA" id="ARBA00023235"/>
    </source>
</evidence>
<dbReference type="NCBIfam" id="TIGR00654">
    <property type="entry name" value="PhzF_family"/>
    <property type="match status" value="1"/>
</dbReference>
<keyword evidence="4" id="KW-1185">Reference proteome</keyword>
<dbReference type="PIRSF" id="PIRSF016184">
    <property type="entry name" value="PhzC_PhzF"/>
    <property type="match status" value="1"/>
</dbReference>
<proteinExistence type="inferred from homology"/>
<dbReference type="Gene3D" id="3.10.310.10">
    <property type="entry name" value="Diaminopimelate Epimerase, Chain A, domain 1"/>
    <property type="match status" value="2"/>
</dbReference>